<name>A0A8J6U1K3_9HYPH</name>
<protein>
    <submittedName>
        <fullName evidence="3">Type II toxin-antitoxin system RelE/ParE family toxin</fullName>
    </submittedName>
</protein>
<dbReference type="InterPro" id="IPR035093">
    <property type="entry name" value="RelE/ParE_toxin_dom_sf"/>
</dbReference>
<evidence type="ECO:0000256" key="2">
    <source>
        <dbReference type="ARBA" id="ARBA00022649"/>
    </source>
</evidence>
<dbReference type="RefSeq" id="WP_188163991.1">
    <property type="nucleotide sequence ID" value="NZ_JACVVX010000002.1"/>
</dbReference>
<dbReference type="AlphaFoldDB" id="A0A8J6U1K3"/>
<accession>A0A8J6U1K3</accession>
<dbReference type="Gene3D" id="3.30.2310.20">
    <property type="entry name" value="RelE-like"/>
    <property type="match status" value="1"/>
</dbReference>
<reference evidence="3" key="1">
    <citation type="submission" date="2020-09" db="EMBL/GenBank/DDBJ databases">
        <title>Genome seq and assembly of Tianweitania sp.</title>
        <authorList>
            <person name="Chhetri G."/>
        </authorList>
    </citation>
    <scope>NUCLEOTIDE SEQUENCE</scope>
    <source>
        <strain evidence="3">Rool2</strain>
    </source>
</reference>
<evidence type="ECO:0000256" key="1">
    <source>
        <dbReference type="ARBA" id="ARBA00006226"/>
    </source>
</evidence>
<dbReference type="PANTHER" id="PTHR33755:SF6">
    <property type="entry name" value="PLASMID STABILIZATION SYSTEM PROTEIN"/>
    <property type="match status" value="1"/>
</dbReference>
<proteinExistence type="inferred from homology"/>
<comment type="caution">
    <text evidence="3">The sequence shown here is derived from an EMBL/GenBank/DDBJ whole genome shotgun (WGS) entry which is preliminary data.</text>
</comment>
<dbReference type="EMBL" id="JACVVX010000002">
    <property type="protein sequence ID" value="MBD0414553.1"/>
    <property type="molecule type" value="Genomic_DNA"/>
</dbReference>
<evidence type="ECO:0000313" key="3">
    <source>
        <dbReference type="EMBL" id="MBD0414553.1"/>
    </source>
</evidence>
<dbReference type="PANTHER" id="PTHR33755">
    <property type="entry name" value="TOXIN PARE1-RELATED"/>
    <property type="match status" value="1"/>
</dbReference>
<sequence>MAAEQDLERIGDHIASSSPERAIPFVGELRHGCVSLAELPLGYPLLPGHEQSGVRQRVHGNYLNFFQVTENSINVLKVLHGAMDYDPLLP</sequence>
<evidence type="ECO:0000313" key="4">
    <source>
        <dbReference type="Proteomes" id="UP000643405"/>
    </source>
</evidence>
<keyword evidence="2" id="KW-1277">Toxin-antitoxin system</keyword>
<dbReference type="InterPro" id="IPR051803">
    <property type="entry name" value="TA_system_RelE-like_toxin"/>
</dbReference>
<dbReference type="Pfam" id="PF05016">
    <property type="entry name" value="ParE_toxin"/>
    <property type="match status" value="1"/>
</dbReference>
<gene>
    <name evidence="3" type="ORF">ICI42_07795</name>
</gene>
<keyword evidence="4" id="KW-1185">Reference proteome</keyword>
<comment type="similarity">
    <text evidence="1">Belongs to the RelE toxin family.</text>
</comment>
<dbReference type="Proteomes" id="UP000643405">
    <property type="component" value="Unassembled WGS sequence"/>
</dbReference>
<organism evidence="3 4">
    <name type="scientific">Oryzicola mucosus</name>
    <dbReference type="NCBI Taxonomy" id="2767425"/>
    <lineage>
        <taxon>Bacteria</taxon>
        <taxon>Pseudomonadati</taxon>
        <taxon>Pseudomonadota</taxon>
        <taxon>Alphaproteobacteria</taxon>
        <taxon>Hyphomicrobiales</taxon>
        <taxon>Phyllobacteriaceae</taxon>
        <taxon>Oryzicola</taxon>
    </lineage>
</organism>
<dbReference type="InterPro" id="IPR007712">
    <property type="entry name" value="RelE/ParE_toxin"/>
</dbReference>